<proteinExistence type="inferred from homology"/>
<dbReference type="STRING" id="1095630.A0A2J6SSC0"/>
<dbReference type="EMBL" id="KZ613871">
    <property type="protein sequence ID" value="PMD53681.1"/>
    <property type="molecule type" value="Genomic_DNA"/>
</dbReference>
<feature type="domain" description="Protein kinase" evidence="10">
    <location>
        <begin position="43"/>
        <end position="309"/>
    </location>
</feature>
<dbReference type="SMART" id="SM00220">
    <property type="entry name" value="S_TKc"/>
    <property type="match status" value="1"/>
</dbReference>
<dbReference type="GO" id="GO:0004674">
    <property type="term" value="F:protein serine/threonine kinase activity"/>
    <property type="evidence" value="ECO:0007669"/>
    <property type="project" value="UniProtKB-KW"/>
</dbReference>
<dbReference type="InterPro" id="IPR011009">
    <property type="entry name" value="Kinase-like_dom_sf"/>
</dbReference>
<protein>
    <submittedName>
        <fullName evidence="11">Kinase-like protein</fullName>
    </submittedName>
</protein>
<evidence type="ECO:0000256" key="1">
    <source>
        <dbReference type="ARBA" id="ARBA00008874"/>
    </source>
</evidence>
<evidence type="ECO:0000256" key="2">
    <source>
        <dbReference type="ARBA" id="ARBA00022527"/>
    </source>
</evidence>
<evidence type="ECO:0000313" key="11">
    <source>
        <dbReference type="EMBL" id="PMD53681.1"/>
    </source>
</evidence>
<evidence type="ECO:0000256" key="7">
    <source>
        <dbReference type="ARBA" id="ARBA00047899"/>
    </source>
</evidence>
<evidence type="ECO:0000256" key="9">
    <source>
        <dbReference type="SAM" id="MobiDB-lite"/>
    </source>
</evidence>
<evidence type="ECO:0000256" key="5">
    <source>
        <dbReference type="ARBA" id="ARBA00022777"/>
    </source>
</evidence>
<dbReference type="GO" id="GO:0005524">
    <property type="term" value="F:ATP binding"/>
    <property type="evidence" value="ECO:0007669"/>
    <property type="project" value="UniProtKB-KW"/>
</dbReference>
<keyword evidence="12" id="KW-1185">Reference proteome</keyword>
<organism evidence="11 12">
    <name type="scientific">Hyaloscypha bicolor E</name>
    <dbReference type="NCBI Taxonomy" id="1095630"/>
    <lineage>
        <taxon>Eukaryota</taxon>
        <taxon>Fungi</taxon>
        <taxon>Dikarya</taxon>
        <taxon>Ascomycota</taxon>
        <taxon>Pezizomycotina</taxon>
        <taxon>Leotiomycetes</taxon>
        <taxon>Helotiales</taxon>
        <taxon>Hyaloscyphaceae</taxon>
        <taxon>Hyaloscypha</taxon>
        <taxon>Hyaloscypha bicolor</taxon>
    </lineage>
</organism>
<dbReference type="AlphaFoldDB" id="A0A2J6SSC0"/>
<evidence type="ECO:0000256" key="6">
    <source>
        <dbReference type="ARBA" id="ARBA00022840"/>
    </source>
</evidence>
<dbReference type="SUPFAM" id="SSF56112">
    <property type="entry name" value="Protein kinase-like (PK-like)"/>
    <property type="match status" value="1"/>
</dbReference>
<feature type="compositionally biased region" description="Polar residues" evidence="9">
    <location>
        <begin position="623"/>
        <end position="640"/>
    </location>
</feature>
<keyword evidence="5 11" id="KW-0418">Kinase</keyword>
<feature type="region of interest" description="Disordered" evidence="9">
    <location>
        <begin position="620"/>
        <end position="641"/>
    </location>
</feature>
<dbReference type="RefSeq" id="XP_024730585.1">
    <property type="nucleotide sequence ID" value="XM_024875756.1"/>
</dbReference>
<dbReference type="PROSITE" id="PS00108">
    <property type="entry name" value="PROTEIN_KINASE_ST"/>
    <property type="match status" value="1"/>
</dbReference>
<keyword evidence="3" id="KW-0808">Transferase</keyword>
<feature type="compositionally biased region" description="Polar residues" evidence="9">
    <location>
        <begin position="586"/>
        <end position="599"/>
    </location>
</feature>
<dbReference type="Pfam" id="PF00069">
    <property type="entry name" value="Pkinase"/>
    <property type="match status" value="1"/>
</dbReference>
<dbReference type="FunFam" id="1.10.510.10:FF:000670">
    <property type="entry name" value="Serine/threonin protein kinase, putative"/>
    <property type="match status" value="1"/>
</dbReference>
<dbReference type="InParanoid" id="A0A2J6SSC0"/>
<dbReference type="PANTHER" id="PTHR48012:SF10">
    <property type="entry name" value="FI20177P1"/>
    <property type="match status" value="1"/>
</dbReference>
<name>A0A2J6SSC0_9HELO</name>
<dbReference type="InterPro" id="IPR050629">
    <property type="entry name" value="STE20/SPS1-PAK"/>
</dbReference>
<feature type="region of interest" description="Disordered" evidence="9">
    <location>
        <begin position="560"/>
        <end position="599"/>
    </location>
</feature>
<keyword evidence="6" id="KW-0067">ATP-binding</keyword>
<evidence type="ECO:0000256" key="8">
    <source>
        <dbReference type="ARBA" id="ARBA00048679"/>
    </source>
</evidence>
<evidence type="ECO:0000256" key="3">
    <source>
        <dbReference type="ARBA" id="ARBA00022679"/>
    </source>
</evidence>
<gene>
    <name evidence="11" type="ORF">K444DRAFT_540986</name>
</gene>
<dbReference type="Proteomes" id="UP000235371">
    <property type="component" value="Unassembled WGS sequence"/>
</dbReference>
<comment type="catalytic activity">
    <reaction evidence="8">
        <text>L-seryl-[protein] + ATP = O-phospho-L-seryl-[protein] + ADP + H(+)</text>
        <dbReference type="Rhea" id="RHEA:17989"/>
        <dbReference type="Rhea" id="RHEA-COMP:9863"/>
        <dbReference type="Rhea" id="RHEA-COMP:11604"/>
        <dbReference type="ChEBI" id="CHEBI:15378"/>
        <dbReference type="ChEBI" id="CHEBI:29999"/>
        <dbReference type="ChEBI" id="CHEBI:30616"/>
        <dbReference type="ChEBI" id="CHEBI:83421"/>
        <dbReference type="ChEBI" id="CHEBI:456216"/>
        <dbReference type="EC" id="2.7.11.1"/>
    </reaction>
</comment>
<evidence type="ECO:0000256" key="4">
    <source>
        <dbReference type="ARBA" id="ARBA00022741"/>
    </source>
</evidence>
<feature type="region of interest" description="Disordered" evidence="9">
    <location>
        <begin position="395"/>
        <end position="462"/>
    </location>
</feature>
<dbReference type="GO" id="GO:0005737">
    <property type="term" value="C:cytoplasm"/>
    <property type="evidence" value="ECO:0007669"/>
    <property type="project" value="TreeGrafter"/>
</dbReference>
<dbReference type="InterPro" id="IPR000719">
    <property type="entry name" value="Prot_kinase_dom"/>
</dbReference>
<reference evidence="11 12" key="1">
    <citation type="submission" date="2016-04" db="EMBL/GenBank/DDBJ databases">
        <title>A degradative enzymes factory behind the ericoid mycorrhizal symbiosis.</title>
        <authorList>
            <consortium name="DOE Joint Genome Institute"/>
            <person name="Martino E."/>
            <person name="Morin E."/>
            <person name="Grelet G."/>
            <person name="Kuo A."/>
            <person name="Kohler A."/>
            <person name="Daghino S."/>
            <person name="Barry K."/>
            <person name="Choi C."/>
            <person name="Cichocki N."/>
            <person name="Clum A."/>
            <person name="Copeland A."/>
            <person name="Hainaut M."/>
            <person name="Haridas S."/>
            <person name="Labutti K."/>
            <person name="Lindquist E."/>
            <person name="Lipzen A."/>
            <person name="Khouja H.-R."/>
            <person name="Murat C."/>
            <person name="Ohm R."/>
            <person name="Olson A."/>
            <person name="Spatafora J."/>
            <person name="Veneault-Fourrey C."/>
            <person name="Henrissat B."/>
            <person name="Grigoriev I."/>
            <person name="Martin F."/>
            <person name="Perotto S."/>
        </authorList>
    </citation>
    <scope>NUCLEOTIDE SEQUENCE [LARGE SCALE GENOMIC DNA]</scope>
    <source>
        <strain evidence="11 12">E</strain>
    </source>
</reference>
<dbReference type="InterPro" id="IPR008271">
    <property type="entry name" value="Ser/Thr_kinase_AS"/>
</dbReference>
<comment type="similarity">
    <text evidence="1">Belongs to the protein kinase superfamily. STE Ser/Thr protein kinase family. STE20 subfamily.</text>
</comment>
<evidence type="ECO:0000259" key="10">
    <source>
        <dbReference type="PROSITE" id="PS50011"/>
    </source>
</evidence>
<sequence length="802" mass="88286">MSRLQVRPVEVSSTKAKAVEDARQIQASIIDAARRIGKDPPKYALMELIGKGSYGRVYKGKDMITADIITVKIIDIDQSDTANPRNADSYSEFLKEIGALKILSENKARNINHVIDALPVGQSMWMITEYCGGGSVVTLMKPTAPGGLQEKWIIPILREVAEAIKWVHNAGIVHRDIKCANVLVTELGGVQLCDFGVAGTLETKLDKRSTFTGTLHWMAPELFDSNLSYGREVDIWAFGCMVYEIATGFPPNADTGIPYDHAGSRSEIPLPRLEGGSYSEDLRGIVAYCLEELPSLRPTIDQVQKHPYIWNSNSRYPTLSLSYLVRAFKMWEDHVGSRESLFMPGGAQGLARDSLSMANDEWNFSTTATFDQEVSKKSTAQDVYDAYGTTVELQDIVSEETSRPKAQNPSRRRPPPEALKRLPAPLEKIFDPNTLSTYDDNSRNHYGRPLPPPTSDLPLRDENSQTSIKDTMIDIGAHGFNTGLSKFPEMETIKANKLGVSQEVSVDEYNPTLHNFSHPALSDPVDVNHNRRTQDWKFPAMELPVSADPAISQFPASYDLPRQISTGGSDGRPPLTHHPTRPIGTASRSSLIHSRQASRNGLSIRESLIDLDMSLHEVAASSARPSTANSVTGSTSSDQIASGHPFELEKHASLYAPPLPEATTEHESYLTEECNGAPGLLEENSKHDIGRASNFSDSDTVFPASVISTDPKNPGIRPLPSTVQESLTHSANQLCDFSHIPELPSPPSQKALSGLATHDELKEELNRMLSSMTSQLKAFHDVYASPQFVHRKGHVTPPRHQE</sequence>
<comment type="catalytic activity">
    <reaction evidence="7">
        <text>L-threonyl-[protein] + ATP = O-phospho-L-threonyl-[protein] + ADP + H(+)</text>
        <dbReference type="Rhea" id="RHEA:46608"/>
        <dbReference type="Rhea" id="RHEA-COMP:11060"/>
        <dbReference type="Rhea" id="RHEA-COMP:11605"/>
        <dbReference type="ChEBI" id="CHEBI:15378"/>
        <dbReference type="ChEBI" id="CHEBI:30013"/>
        <dbReference type="ChEBI" id="CHEBI:30616"/>
        <dbReference type="ChEBI" id="CHEBI:61977"/>
        <dbReference type="ChEBI" id="CHEBI:456216"/>
        <dbReference type="EC" id="2.7.11.1"/>
    </reaction>
</comment>
<accession>A0A2J6SSC0</accession>
<keyword evidence="2" id="KW-0723">Serine/threonine-protein kinase</keyword>
<dbReference type="Gene3D" id="1.10.510.10">
    <property type="entry name" value="Transferase(Phosphotransferase) domain 1"/>
    <property type="match status" value="1"/>
</dbReference>
<dbReference type="PROSITE" id="PS50011">
    <property type="entry name" value="PROTEIN_KINASE_DOM"/>
    <property type="match status" value="1"/>
</dbReference>
<dbReference type="OrthoDB" id="248923at2759"/>
<evidence type="ECO:0000313" key="12">
    <source>
        <dbReference type="Proteomes" id="UP000235371"/>
    </source>
</evidence>
<keyword evidence="4" id="KW-0547">Nucleotide-binding</keyword>
<dbReference type="GeneID" id="36583835"/>
<dbReference type="PANTHER" id="PTHR48012">
    <property type="entry name" value="STERILE20-LIKE KINASE, ISOFORM B-RELATED"/>
    <property type="match status" value="1"/>
</dbReference>